<dbReference type="EMBL" id="LT841305">
    <property type="protein sequence ID" value="SMH64048.1"/>
    <property type="molecule type" value="Genomic_DNA"/>
</dbReference>
<dbReference type="EMBL" id="CCCS020000034">
    <property type="protein sequence ID" value="CDQ10086.1"/>
    <property type="molecule type" value="Genomic_DNA"/>
</dbReference>
<dbReference type="Proteomes" id="UP000193925">
    <property type="component" value="Chromosome AFERRI"/>
</dbReference>
<reference evidence="1" key="1">
    <citation type="submission" date="2014-03" db="EMBL/GenBank/DDBJ databases">
        <authorList>
            <person name="Genoscope - CEA"/>
        </authorList>
    </citation>
    <scope>NUCLEOTIDE SEQUENCE [LARGE SCALE GENOMIC DNA]</scope>
    <source>
        <strain evidence="1">CF27</strain>
    </source>
</reference>
<reference evidence="1" key="2">
    <citation type="submission" date="2014-07" db="EMBL/GenBank/DDBJ databases">
        <title>Initial genome analysis of the psychrotolerant acidophile Acidithiobacillus ferrivorans CF27: insights into iron and sulfur oxidation pathways and into biofilm formation.</title>
        <authorList>
            <person name="Talla E."/>
            <person name="Hedrich S."/>
            <person name="Mangenot S."/>
            <person name="Ji B."/>
            <person name="Johnson D.B."/>
            <person name="Barbe V."/>
            <person name="Bonnefoy V."/>
        </authorList>
    </citation>
    <scope>NUCLEOTIDE SEQUENCE [LARGE SCALE GENOMIC DNA]</scope>
    <source>
        <strain evidence="1">CF27</strain>
    </source>
</reference>
<sequence>MRRFVLLPYKVIALSLASGVHFVPSGEVTERPKVQHWKCCVLQKGTVGSNPTLSANHRPSADSLRFFYGDKDRSPRSGSW</sequence>
<gene>
    <name evidence="2" type="ORF">AFERRI_10081</name>
    <name evidence="1" type="ORF">AFERRI_40038</name>
</gene>
<name>A0A060UP94_9PROT</name>
<organism evidence="1">
    <name type="scientific">Acidithiobacillus ferrivorans</name>
    <dbReference type="NCBI Taxonomy" id="160808"/>
    <lineage>
        <taxon>Bacteria</taxon>
        <taxon>Pseudomonadati</taxon>
        <taxon>Pseudomonadota</taxon>
        <taxon>Acidithiobacillia</taxon>
        <taxon>Acidithiobacillales</taxon>
        <taxon>Acidithiobacillaceae</taxon>
        <taxon>Acidithiobacillus</taxon>
    </lineage>
</organism>
<evidence type="ECO:0000313" key="1">
    <source>
        <dbReference type="EMBL" id="CDQ10086.1"/>
    </source>
</evidence>
<accession>A0A060UP94</accession>
<evidence type="ECO:0000313" key="2">
    <source>
        <dbReference type="EMBL" id="SMH64048.1"/>
    </source>
</evidence>
<proteinExistence type="predicted"/>
<keyword evidence="3" id="KW-1185">Reference proteome</keyword>
<evidence type="ECO:0000313" key="3">
    <source>
        <dbReference type="Proteomes" id="UP000193925"/>
    </source>
</evidence>
<dbReference type="AlphaFoldDB" id="A0A060UP94"/>
<reference evidence="2 3" key="3">
    <citation type="submission" date="2017-03" db="EMBL/GenBank/DDBJ databases">
        <authorList>
            <person name="Regsiter A."/>
            <person name="William W."/>
        </authorList>
    </citation>
    <scope>NUCLEOTIDE SEQUENCE [LARGE SCALE GENOMIC DNA]</scope>
    <source>
        <strain evidence="2">PRJEB5721</strain>
    </source>
</reference>
<protein>
    <submittedName>
        <fullName evidence="1">Uncharacterized protein</fullName>
    </submittedName>
</protein>